<gene>
    <name evidence="1" type="ORF">HPB51_025112</name>
</gene>
<dbReference type="AlphaFoldDB" id="A0A9J6DQF2"/>
<evidence type="ECO:0000313" key="2">
    <source>
        <dbReference type="Proteomes" id="UP000821866"/>
    </source>
</evidence>
<reference evidence="1" key="2">
    <citation type="submission" date="2021-09" db="EMBL/GenBank/DDBJ databases">
        <authorList>
            <person name="Jia N."/>
            <person name="Wang J."/>
            <person name="Shi W."/>
            <person name="Du L."/>
            <person name="Sun Y."/>
            <person name="Zhan W."/>
            <person name="Jiang J."/>
            <person name="Wang Q."/>
            <person name="Zhang B."/>
            <person name="Ji P."/>
            <person name="Sakyi L.B."/>
            <person name="Cui X."/>
            <person name="Yuan T."/>
            <person name="Jiang B."/>
            <person name="Yang W."/>
            <person name="Lam T.T.-Y."/>
            <person name="Chang Q."/>
            <person name="Ding S."/>
            <person name="Wang X."/>
            <person name="Zhu J."/>
            <person name="Ruan X."/>
            <person name="Zhao L."/>
            <person name="Wei J."/>
            <person name="Que T."/>
            <person name="Du C."/>
            <person name="Cheng J."/>
            <person name="Dai P."/>
            <person name="Han X."/>
            <person name="Huang E."/>
            <person name="Gao Y."/>
            <person name="Liu J."/>
            <person name="Shao H."/>
            <person name="Ye R."/>
            <person name="Li L."/>
            <person name="Wei W."/>
            <person name="Wang X."/>
            <person name="Wang C."/>
            <person name="Huo Q."/>
            <person name="Li W."/>
            <person name="Guo W."/>
            <person name="Chen H."/>
            <person name="Chen S."/>
            <person name="Zhou L."/>
            <person name="Zhou L."/>
            <person name="Ni X."/>
            <person name="Tian J."/>
            <person name="Zhou Y."/>
            <person name="Sheng Y."/>
            <person name="Liu T."/>
            <person name="Pan Y."/>
            <person name="Xia L."/>
            <person name="Li J."/>
            <person name="Zhao F."/>
            <person name="Cao W."/>
        </authorList>
    </citation>
    <scope>NUCLEOTIDE SEQUENCE</scope>
    <source>
        <strain evidence="1">Rmic-2018</strain>
        <tissue evidence="1">Larvae</tissue>
    </source>
</reference>
<proteinExistence type="predicted"/>
<dbReference type="Proteomes" id="UP000821866">
    <property type="component" value="Chromosome 6"/>
</dbReference>
<keyword evidence="2" id="KW-1185">Reference proteome</keyword>
<protein>
    <submittedName>
        <fullName evidence="1">Uncharacterized protein</fullName>
    </submittedName>
</protein>
<reference evidence="1" key="1">
    <citation type="journal article" date="2020" name="Cell">
        <title>Large-Scale Comparative Analyses of Tick Genomes Elucidate Their Genetic Diversity and Vector Capacities.</title>
        <authorList>
            <consortium name="Tick Genome and Microbiome Consortium (TIGMIC)"/>
            <person name="Jia N."/>
            <person name="Wang J."/>
            <person name="Shi W."/>
            <person name="Du L."/>
            <person name="Sun Y."/>
            <person name="Zhan W."/>
            <person name="Jiang J.F."/>
            <person name="Wang Q."/>
            <person name="Zhang B."/>
            <person name="Ji P."/>
            <person name="Bell-Sakyi L."/>
            <person name="Cui X.M."/>
            <person name="Yuan T.T."/>
            <person name="Jiang B.G."/>
            <person name="Yang W.F."/>
            <person name="Lam T.T."/>
            <person name="Chang Q.C."/>
            <person name="Ding S.J."/>
            <person name="Wang X.J."/>
            <person name="Zhu J.G."/>
            <person name="Ruan X.D."/>
            <person name="Zhao L."/>
            <person name="Wei J.T."/>
            <person name="Ye R.Z."/>
            <person name="Que T.C."/>
            <person name="Du C.H."/>
            <person name="Zhou Y.H."/>
            <person name="Cheng J.X."/>
            <person name="Dai P.F."/>
            <person name="Guo W.B."/>
            <person name="Han X.H."/>
            <person name="Huang E.J."/>
            <person name="Li L.F."/>
            <person name="Wei W."/>
            <person name="Gao Y.C."/>
            <person name="Liu J.Z."/>
            <person name="Shao H.Z."/>
            <person name="Wang X."/>
            <person name="Wang C.C."/>
            <person name="Yang T.C."/>
            <person name="Huo Q.B."/>
            <person name="Li W."/>
            <person name="Chen H.Y."/>
            <person name="Chen S.E."/>
            <person name="Zhou L.G."/>
            <person name="Ni X.B."/>
            <person name="Tian J.H."/>
            <person name="Sheng Y."/>
            <person name="Liu T."/>
            <person name="Pan Y.S."/>
            <person name="Xia L.Y."/>
            <person name="Li J."/>
            <person name="Zhao F."/>
            <person name="Cao W.C."/>
        </authorList>
    </citation>
    <scope>NUCLEOTIDE SEQUENCE</scope>
    <source>
        <strain evidence="1">Rmic-2018</strain>
    </source>
</reference>
<name>A0A9J6DQF2_RHIMP</name>
<evidence type="ECO:0000313" key="1">
    <source>
        <dbReference type="EMBL" id="KAH8024485.1"/>
    </source>
</evidence>
<sequence>MVNGERITEGEASAPGWIDAIRRRAKSLTTTTGKPAGARFGARPTGAMTRVAAASRLSPLSTDHHRVIVRPGGGLDVRRCNKLKFLQALPLAARLPPTAAEEDIVCTNDTQNIFVISTPNLKTAEAYAKVPGMVLME</sequence>
<organism evidence="1 2">
    <name type="scientific">Rhipicephalus microplus</name>
    <name type="common">Cattle tick</name>
    <name type="synonym">Boophilus microplus</name>
    <dbReference type="NCBI Taxonomy" id="6941"/>
    <lineage>
        <taxon>Eukaryota</taxon>
        <taxon>Metazoa</taxon>
        <taxon>Ecdysozoa</taxon>
        <taxon>Arthropoda</taxon>
        <taxon>Chelicerata</taxon>
        <taxon>Arachnida</taxon>
        <taxon>Acari</taxon>
        <taxon>Parasitiformes</taxon>
        <taxon>Ixodida</taxon>
        <taxon>Ixodoidea</taxon>
        <taxon>Ixodidae</taxon>
        <taxon>Rhipicephalinae</taxon>
        <taxon>Rhipicephalus</taxon>
        <taxon>Boophilus</taxon>
    </lineage>
</organism>
<accession>A0A9J6DQF2</accession>
<comment type="caution">
    <text evidence="1">The sequence shown here is derived from an EMBL/GenBank/DDBJ whole genome shotgun (WGS) entry which is preliminary data.</text>
</comment>
<dbReference type="EMBL" id="JABSTU010000008">
    <property type="protein sequence ID" value="KAH8024485.1"/>
    <property type="molecule type" value="Genomic_DNA"/>
</dbReference>